<reference evidence="11" key="1">
    <citation type="submission" date="2011-05" db="EMBL/GenBank/DDBJ databases">
        <authorList>
            <person name="Richards S.R."/>
            <person name="Qu J."/>
            <person name="Jiang H."/>
            <person name="Jhangiani S.N."/>
            <person name="Agravi P."/>
            <person name="Goodspeed R."/>
            <person name="Gross S."/>
            <person name="Mandapat C."/>
            <person name="Jackson L."/>
            <person name="Mathew T."/>
            <person name="Pu L."/>
            <person name="Thornton R."/>
            <person name="Saada N."/>
            <person name="Wilczek-Boney K.B."/>
            <person name="Lee S."/>
            <person name="Kovar C."/>
            <person name="Wu Y."/>
            <person name="Scherer S.E."/>
            <person name="Worley K.C."/>
            <person name="Muzny D.M."/>
            <person name="Gibbs R."/>
        </authorList>
    </citation>
    <scope>NUCLEOTIDE SEQUENCE</scope>
    <source>
        <strain evidence="11">Brora</strain>
    </source>
</reference>
<feature type="active site" description="Charge relay system" evidence="8">
    <location>
        <position position="340"/>
    </location>
</feature>
<dbReference type="InterPro" id="IPR006693">
    <property type="entry name" value="AB_hydrolase_lipase"/>
</dbReference>
<evidence type="ECO:0000313" key="10">
    <source>
        <dbReference type="EnsemblMetazoa" id="SMAR015050-PA"/>
    </source>
</evidence>
<dbReference type="Gene3D" id="3.40.50.1820">
    <property type="entry name" value="alpha/beta hydrolase"/>
    <property type="match status" value="1"/>
</dbReference>
<dbReference type="eggNOG" id="KOG2624">
    <property type="taxonomic scope" value="Eukaryota"/>
</dbReference>
<evidence type="ECO:0000256" key="7">
    <source>
        <dbReference type="PIRNR" id="PIRNR000862"/>
    </source>
</evidence>
<keyword evidence="5" id="KW-0443">Lipid metabolism</keyword>
<dbReference type="EMBL" id="JH431465">
    <property type="status" value="NOT_ANNOTATED_CDS"/>
    <property type="molecule type" value="Genomic_DNA"/>
</dbReference>
<dbReference type="STRING" id="126957.T1JMH0"/>
<evidence type="ECO:0000256" key="5">
    <source>
        <dbReference type="ARBA" id="ARBA00023098"/>
    </source>
</evidence>
<evidence type="ECO:0000256" key="6">
    <source>
        <dbReference type="ARBA" id="ARBA00023180"/>
    </source>
</evidence>
<evidence type="ECO:0000259" key="9">
    <source>
        <dbReference type="Pfam" id="PF04083"/>
    </source>
</evidence>
<evidence type="ECO:0000256" key="3">
    <source>
        <dbReference type="ARBA" id="ARBA00022801"/>
    </source>
</evidence>
<name>T1JMH0_STRMM</name>
<keyword evidence="11" id="KW-1185">Reference proteome</keyword>
<organism evidence="10 11">
    <name type="scientific">Strigamia maritima</name>
    <name type="common">European centipede</name>
    <name type="synonym">Geophilus maritimus</name>
    <dbReference type="NCBI Taxonomy" id="126957"/>
    <lineage>
        <taxon>Eukaryota</taxon>
        <taxon>Metazoa</taxon>
        <taxon>Ecdysozoa</taxon>
        <taxon>Arthropoda</taxon>
        <taxon>Myriapoda</taxon>
        <taxon>Chilopoda</taxon>
        <taxon>Pleurostigmophora</taxon>
        <taxon>Geophilomorpha</taxon>
        <taxon>Linotaeniidae</taxon>
        <taxon>Strigamia</taxon>
    </lineage>
</organism>
<evidence type="ECO:0000256" key="4">
    <source>
        <dbReference type="ARBA" id="ARBA00022963"/>
    </source>
</evidence>
<feature type="active site" description="Charge relay system" evidence="8">
    <location>
        <position position="371"/>
    </location>
</feature>
<sequence length="395" mass="45019">MPTDMHFNTQYIVLLHVVTCQITTVQLLHFVNDIPLNSPMDEDLYQEATMETTELINFYGYPAENYTVYTVDGYILTIHRIPHGKQNSGNVTRKPILLMHGILASSAYFIESGKPSLGFFLADNGYDVWLGNMRGNFYSDHTKYNRKDKQFWDFSWEEMAEYDVPMMIDFVLKATSFEKLMYVAHSMGTTVSFALFSTQPDYHKKVSGFIALSPIGSLLVINIFGVSSVPNLKPKYFKLEASFCPESDPILCSLGIALSGGYSEDLRNKSRDFLYAIHASAGASFRTLDHFAQMALRKGLYRYDYGRFKNLFMKYKKTTPPQYFLNKISIPVVLFHSANDAFADPLDVTILSRNLPNLLGIELVGPPTMNHLDMIYALDAKNIYHDKLLSYLNKM</sequence>
<proteinExistence type="inferred from homology"/>
<protein>
    <recommendedName>
        <fullName evidence="7">Lipase</fullName>
    </recommendedName>
</protein>
<dbReference type="Pfam" id="PF04083">
    <property type="entry name" value="Abhydro_lipase"/>
    <property type="match status" value="1"/>
</dbReference>
<keyword evidence="4 7" id="KW-0442">Lipid degradation</keyword>
<dbReference type="SUPFAM" id="SSF53474">
    <property type="entry name" value="alpha/beta-Hydrolases"/>
    <property type="match status" value="1"/>
</dbReference>
<evidence type="ECO:0000313" key="11">
    <source>
        <dbReference type="Proteomes" id="UP000014500"/>
    </source>
</evidence>
<dbReference type="Proteomes" id="UP000014500">
    <property type="component" value="Unassembled WGS sequence"/>
</dbReference>
<reference evidence="10" key="2">
    <citation type="submission" date="2015-02" db="UniProtKB">
        <authorList>
            <consortium name="EnsemblMetazoa"/>
        </authorList>
    </citation>
    <scope>IDENTIFICATION</scope>
</reference>
<evidence type="ECO:0000256" key="1">
    <source>
        <dbReference type="ARBA" id="ARBA00010701"/>
    </source>
</evidence>
<feature type="domain" description="Partial AB-hydrolase lipase" evidence="9">
    <location>
        <begin position="52"/>
        <end position="112"/>
    </location>
</feature>
<comment type="similarity">
    <text evidence="1 7">Belongs to the AB hydrolase superfamily. Lipase family.</text>
</comment>
<dbReference type="PIRSF" id="PIRSF000862">
    <property type="entry name" value="Steryl_ester_lip"/>
    <property type="match status" value="1"/>
</dbReference>
<dbReference type="EnsemblMetazoa" id="SMAR015050-RA">
    <property type="protein sequence ID" value="SMAR015050-PA"/>
    <property type="gene ID" value="SMAR015050"/>
</dbReference>
<dbReference type="OMA" id="YENITHW"/>
<dbReference type="GO" id="GO:0016788">
    <property type="term" value="F:hydrolase activity, acting on ester bonds"/>
    <property type="evidence" value="ECO:0007669"/>
    <property type="project" value="InterPro"/>
</dbReference>
<evidence type="ECO:0000256" key="2">
    <source>
        <dbReference type="ARBA" id="ARBA00022729"/>
    </source>
</evidence>
<evidence type="ECO:0000256" key="8">
    <source>
        <dbReference type="PIRSR" id="PIRSR000862-1"/>
    </source>
</evidence>
<keyword evidence="2" id="KW-0732">Signal</keyword>
<keyword evidence="3 7" id="KW-0378">Hydrolase</keyword>
<feature type="active site" description="Nucleophile" evidence="8">
    <location>
        <position position="186"/>
    </location>
</feature>
<dbReference type="PANTHER" id="PTHR11005">
    <property type="entry name" value="LYSOSOMAL ACID LIPASE-RELATED"/>
    <property type="match status" value="1"/>
</dbReference>
<dbReference type="GO" id="GO:0016042">
    <property type="term" value="P:lipid catabolic process"/>
    <property type="evidence" value="ECO:0007669"/>
    <property type="project" value="UniProtKB-KW"/>
</dbReference>
<keyword evidence="6" id="KW-0325">Glycoprotein</keyword>
<dbReference type="HOGENOM" id="CLU_010974_0_3_1"/>
<dbReference type="InterPro" id="IPR029058">
    <property type="entry name" value="AB_hydrolase_fold"/>
</dbReference>
<dbReference type="FunFam" id="3.40.50.1820:FF:000057">
    <property type="entry name" value="Lipase"/>
    <property type="match status" value="1"/>
</dbReference>
<dbReference type="PhylomeDB" id="T1JMH0"/>
<accession>T1JMH0</accession>
<dbReference type="AlphaFoldDB" id="T1JMH0"/>
<dbReference type="InterPro" id="IPR025483">
    <property type="entry name" value="Lipase_euk"/>
</dbReference>